<organism evidence="6 7">
    <name type="scientific">Rhizobium gallicum bv. gallicum R602sp</name>
    <dbReference type="NCBI Taxonomy" id="1041138"/>
    <lineage>
        <taxon>Bacteria</taxon>
        <taxon>Pseudomonadati</taxon>
        <taxon>Pseudomonadota</taxon>
        <taxon>Alphaproteobacteria</taxon>
        <taxon>Hyphomicrobiales</taxon>
        <taxon>Rhizobiaceae</taxon>
        <taxon>Rhizobium/Agrobacterium group</taxon>
        <taxon>Rhizobium</taxon>
    </lineage>
</organism>
<dbReference type="InterPro" id="IPR036156">
    <property type="entry name" value="Beta-gal/glucu_dom_sf"/>
</dbReference>
<evidence type="ECO:0000256" key="3">
    <source>
        <dbReference type="ARBA" id="ARBA00022801"/>
    </source>
</evidence>
<gene>
    <name evidence="6" type="ORF">RGR602_PB00297</name>
</gene>
<dbReference type="SUPFAM" id="SSF49303">
    <property type="entry name" value="beta-Galactosidase/glucuronidase domain"/>
    <property type="match status" value="2"/>
</dbReference>
<accession>A0A0B4X9N0</accession>
<dbReference type="Gene3D" id="3.20.20.80">
    <property type="entry name" value="Glycosidases"/>
    <property type="match status" value="1"/>
</dbReference>
<feature type="domain" description="Beta-mannosidase-like galactose-binding" evidence="5">
    <location>
        <begin position="38"/>
        <end position="182"/>
    </location>
</feature>
<evidence type="ECO:0000313" key="6">
    <source>
        <dbReference type="EMBL" id="AJD43831.1"/>
    </source>
</evidence>
<dbReference type="SUPFAM" id="SSF49785">
    <property type="entry name" value="Galactose-binding domain-like"/>
    <property type="match status" value="1"/>
</dbReference>
<protein>
    <recommendedName>
        <fullName evidence="2">beta-mannosidase</fullName>
        <ecNumber evidence="2">3.2.1.25</ecNumber>
    </recommendedName>
</protein>
<dbReference type="HOGENOM" id="CLU_017383_0_0_5"/>
<dbReference type="Pfam" id="PF22666">
    <property type="entry name" value="Glyco_hydro_2_N2"/>
    <property type="match status" value="1"/>
</dbReference>
<dbReference type="PANTHER" id="PTHR43730">
    <property type="entry name" value="BETA-MANNOSIDASE"/>
    <property type="match status" value="1"/>
</dbReference>
<dbReference type="InterPro" id="IPR008979">
    <property type="entry name" value="Galactose-bd-like_sf"/>
</dbReference>
<dbReference type="AlphaFoldDB" id="A0A0B4X9N0"/>
<evidence type="ECO:0000256" key="4">
    <source>
        <dbReference type="ARBA" id="ARBA00023295"/>
    </source>
</evidence>
<evidence type="ECO:0000313" key="7">
    <source>
        <dbReference type="Proteomes" id="UP000031368"/>
    </source>
</evidence>
<dbReference type="EC" id="3.2.1.25" evidence="2"/>
<dbReference type="KEGG" id="rga:RGR602_PB00297"/>
<dbReference type="GO" id="GO:0006516">
    <property type="term" value="P:glycoprotein catabolic process"/>
    <property type="evidence" value="ECO:0007669"/>
    <property type="project" value="TreeGrafter"/>
</dbReference>
<reference evidence="6 7" key="1">
    <citation type="submission" date="2013-11" db="EMBL/GenBank/DDBJ databases">
        <title>Complete genome sequence of Rhizobium gallicum bv. gallicum R602.</title>
        <authorList>
            <person name="Bustos P."/>
            <person name="Santamaria R.I."/>
            <person name="Lozano L."/>
            <person name="Acosta J.L."/>
            <person name="Ormeno-Orrillo E."/>
            <person name="Rogel M.A."/>
            <person name="Romero D."/>
            <person name="Cevallos M.A."/>
            <person name="Martinez-Romero E."/>
            <person name="Gonzalez V."/>
        </authorList>
    </citation>
    <scope>NUCLEOTIDE SEQUENCE [LARGE SCALE GENOMIC DNA]</scope>
    <source>
        <strain evidence="6 7">R602</strain>
        <plasmid evidence="6 7">pRgalR602b</plasmid>
    </source>
</reference>
<keyword evidence="7" id="KW-1185">Reference proteome</keyword>
<keyword evidence="3 6" id="KW-0378">Hydrolase</keyword>
<dbReference type="SUPFAM" id="SSF51445">
    <property type="entry name" value="(Trans)glycosidases"/>
    <property type="match status" value="1"/>
</dbReference>
<dbReference type="InterPro" id="IPR050887">
    <property type="entry name" value="Beta-mannosidase_GH2"/>
</dbReference>
<dbReference type="Proteomes" id="UP000031368">
    <property type="component" value="Plasmid pRgalR602b"/>
</dbReference>
<name>A0A0B4X9N0_9HYPH</name>
<dbReference type="RefSeq" id="WP_040114281.1">
    <property type="nucleotide sequence ID" value="NZ_CP006879.1"/>
</dbReference>
<dbReference type="Gene3D" id="2.60.40.10">
    <property type="entry name" value="Immunoglobulins"/>
    <property type="match status" value="1"/>
</dbReference>
<geneLocation type="plasmid" evidence="6 7">
    <name>pRgalR602b</name>
</geneLocation>
<evidence type="ECO:0000256" key="2">
    <source>
        <dbReference type="ARBA" id="ARBA00012754"/>
    </source>
</evidence>
<dbReference type="Gene3D" id="2.60.120.260">
    <property type="entry name" value="Galactose-binding domain-like"/>
    <property type="match status" value="1"/>
</dbReference>
<sequence>MQKRLADISGNTLQVEGWNLVLTDAGACASPSDLSLSAVIPAPVPGTVAEALEKAGLFDREHPHPLNDRDAWYLCRLVDANAGNAVLRLEGLATLCEVFLNGRKILKSESMFETHDLAVHLHGGDELALCFRALEPRLGKPGPRARWRPQMITPQGLRLARTTLLGHMPGWCPEIQAVGPWRPVSLLHPHEPIVRDLSLRPDLLEDGEGRLYASLSIEGYVSEVTLRCGDIEQAFERDSHGRCTAILKIPGVTPWWPHTHGIPHLHEVTLIIDDVEHPLGRTGFRRLAIDRGADGRDFGLLVNGERIFCRGAVWTTADIVRLPGGRDDYEPWLRLAAEADMNMVRIGGTMAYETPDFFRLCDEFGLLVWQDFMFANFDYPKGDKAWNAHVEAEVAQFLSTTRLSPSLAVACGGSEIHQQAAMLGLPERLWASPIVEEIIPAVARSVRPDVPYVVNSPFGGAMPFSPNQGVTHYYGVGAYMRPLDDSRRADVRFAAESLGFAHVPQARTLSRHLSVPPVQSPLWKERVPRDRGASWDFEDVRDHYLRELYGFESDRLRREDPDLYLALSQAVTGEVAEECYAEWRRQGSGCNGALVWTLQDLLPGPGWGVIDSTGEPKPTWYALRRAFRPVQVLFTDEGTNGLDVHVINESNVTLDLDLEVHCLRDGWQKVVSGKLGLPIEARAKRKIACTDLFGAFFDTTYAFRFGPPSHDVTVARLTAPETEALIAEAFYFPLGRTKAFHEAEITASVAQQDDHWFLELHSDRLAQSVQVDLEAYRAEDDWFHLPSGAMRRLRLHPRAGTSAETVPTGQIRALGSRRVVEV</sequence>
<keyword evidence="4" id="KW-0326">Glycosidase</keyword>
<evidence type="ECO:0000259" key="5">
    <source>
        <dbReference type="Pfam" id="PF22666"/>
    </source>
</evidence>
<dbReference type="EMBL" id="CP006879">
    <property type="protein sequence ID" value="AJD43831.1"/>
    <property type="molecule type" value="Genomic_DNA"/>
</dbReference>
<keyword evidence="6" id="KW-0614">Plasmid</keyword>
<dbReference type="InterPro" id="IPR017853">
    <property type="entry name" value="GH"/>
</dbReference>
<dbReference type="InterPro" id="IPR054593">
    <property type="entry name" value="Beta-mannosidase-like_N2"/>
</dbReference>
<comment type="catalytic activity">
    <reaction evidence="1">
        <text>Hydrolysis of terminal, non-reducing beta-D-mannose residues in beta-D-mannosides.</text>
        <dbReference type="EC" id="3.2.1.25"/>
    </reaction>
</comment>
<dbReference type="InterPro" id="IPR013783">
    <property type="entry name" value="Ig-like_fold"/>
</dbReference>
<evidence type="ECO:0000256" key="1">
    <source>
        <dbReference type="ARBA" id="ARBA00000829"/>
    </source>
</evidence>
<dbReference type="PANTHER" id="PTHR43730:SF1">
    <property type="entry name" value="BETA-MANNOSIDASE"/>
    <property type="match status" value="1"/>
</dbReference>
<dbReference type="GO" id="GO:0004567">
    <property type="term" value="F:beta-mannosidase activity"/>
    <property type="evidence" value="ECO:0007669"/>
    <property type="project" value="UniProtKB-EC"/>
</dbReference>
<proteinExistence type="predicted"/>